<name>A0AAE3KDH8_9GAMM</name>
<keyword evidence="1" id="KW-1133">Transmembrane helix</keyword>
<reference evidence="2" key="1">
    <citation type="submission" date="2022-03" db="EMBL/GenBank/DDBJ databases">
        <title>Genomic Encyclopedia of Type Strains, Phase III (KMG-III): the genomes of soil and plant-associated and newly described type strains.</title>
        <authorList>
            <person name="Whitman W."/>
        </authorList>
    </citation>
    <scope>NUCLEOTIDE SEQUENCE</scope>
    <source>
        <strain evidence="2">ANL 6-2</strain>
    </source>
</reference>
<dbReference type="RefSeq" id="WP_253484042.1">
    <property type="nucleotide sequence ID" value="NZ_JALJXV010000011.1"/>
</dbReference>
<dbReference type="AlphaFoldDB" id="A0AAE3KDH8"/>
<gene>
    <name evidence="2" type="ORF">J2T57_004009</name>
</gene>
<accession>A0AAE3KDH8</accession>
<feature type="transmembrane region" description="Helical" evidence="1">
    <location>
        <begin position="9"/>
        <end position="30"/>
    </location>
</feature>
<dbReference type="EMBL" id="JALJXV010000011">
    <property type="protein sequence ID" value="MCP1676836.1"/>
    <property type="molecule type" value="Genomic_DNA"/>
</dbReference>
<evidence type="ECO:0000313" key="2">
    <source>
        <dbReference type="EMBL" id="MCP1676836.1"/>
    </source>
</evidence>
<protein>
    <submittedName>
        <fullName evidence="2">Uncharacterized protein</fullName>
    </submittedName>
</protein>
<proteinExistence type="predicted"/>
<evidence type="ECO:0000313" key="3">
    <source>
        <dbReference type="Proteomes" id="UP001205843"/>
    </source>
</evidence>
<organism evidence="2 3">
    <name type="scientific">Natronocella acetinitrilica</name>
    <dbReference type="NCBI Taxonomy" id="414046"/>
    <lineage>
        <taxon>Bacteria</taxon>
        <taxon>Pseudomonadati</taxon>
        <taxon>Pseudomonadota</taxon>
        <taxon>Gammaproteobacteria</taxon>
        <taxon>Chromatiales</taxon>
        <taxon>Ectothiorhodospiraceae</taxon>
        <taxon>Natronocella</taxon>
    </lineage>
</organism>
<evidence type="ECO:0000256" key="1">
    <source>
        <dbReference type="SAM" id="Phobius"/>
    </source>
</evidence>
<sequence length="65" mass="7355">MKGRGPVNLVWWILVSGIVLAVALDNSLYWDEELLRERESRIVVAAAGPLPTVTVTFPDQPWRDH</sequence>
<keyword evidence="1" id="KW-0472">Membrane</keyword>
<comment type="caution">
    <text evidence="2">The sequence shown here is derived from an EMBL/GenBank/DDBJ whole genome shotgun (WGS) entry which is preliminary data.</text>
</comment>
<keyword evidence="3" id="KW-1185">Reference proteome</keyword>
<dbReference type="Proteomes" id="UP001205843">
    <property type="component" value="Unassembled WGS sequence"/>
</dbReference>
<keyword evidence="1" id="KW-0812">Transmembrane</keyword>